<organism evidence="8 9">
    <name type="scientific">Hydnomerulius pinastri MD-312</name>
    <dbReference type="NCBI Taxonomy" id="994086"/>
    <lineage>
        <taxon>Eukaryota</taxon>
        <taxon>Fungi</taxon>
        <taxon>Dikarya</taxon>
        <taxon>Basidiomycota</taxon>
        <taxon>Agaricomycotina</taxon>
        <taxon>Agaricomycetes</taxon>
        <taxon>Agaricomycetidae</taxon>
        <taxon>Boletales</taxon>
        <taxon>Boletales incertae sedis</taxon>
        <taxon>Leucogyrophana</taxon>
    </lineage>
</organism>
<keyword evidence="3" id="KW-0689">Ribosomal protein</keyword>
<evidence type="ECO:0000256" key="7">
    <source>
        <dbReference type="ARBA" id="ARBA00035399"/>
    </source>
</evidence>
<dbReference type="EMBL" id="KN839846">
    <property type="protein sequence ID" value="KIJ64451.1"/>
    <property type="molecule type" value="Genomic_DNA"/>
</dbReference>
<keyword evidence="9" id="KW-1185">Reference proteome</keyword>
<evidence type="ECO:0000313" key="9">
    <source>
        <dbReference type="Proteomes" id="UP000053820"/>
    </source>
</evidence>
<keyword evidence="5" id="KW-0687">Ribonucleoprotein</keyword>
<comment type="similarity">
    <text evidence="2">Belongs to the universal ribosomal protein uL29 family.</text>
</comment>
<sequence length="225" mass="25462">MSSILQATRPFRALRALHRVRWNSNAAPGLEVSRTVEAPESGAAIETAPGTPGSKPFNNRPHLGIQVDLNHGLYSFFRKKEVNGVVKYETLEPVDDTVQSGEPWSAAELRRKSFKDLHTLWYVLLRERNLLASQKEEARRASIVPGALAFAPMDKMCRKSMARLKFVINERRLQYEKLFVEGEMSSEEILGTVDLPKKPMRSVTRKVRAERRRKALEGSLARGHA</sequence>
<dbReference type="Proteomes" id="UP000053820">
    <property type="component" value="Unassembled WGS sequence"/>
</dbReference>
<dbReference type="SUPFAM" id="SSF46561">
    <property type="entry name" value="Ribosomal protein L29 (L29p)"/>
    <property type="match status" value="1"/>
</dbReference>
<evidence type="ECO:0000256" key="6">
    <source>
        <dbReference type="ARBA" id="ARBA00035289"/>
    </source>
</evidence>
<dbReference type="InterPro" id="IPR038340">
    <property type="entry name" value="MRP-L47_sf"/>
</dbReference>
<evidence type="ECO:0000313" key="8">
    <source>
        <dbReference type="EMBL" id="KIJ64451.1"/>
    </source>
</evidence>
<protein>
    <recommendedName>
        <fullName evidence="6">Large ribosomal subunit protein uL29m</fullName>
    </recommendedName>
    <alternativeName>
        <fullName evidence="7">54S ribosomal protein L4, mitochondrial</fullName>
    </alternativeName>
</protein>
<evidence type="ECO:0000256" key="1">
    <source>
        <dbReference type="ARBA" id="ARBA00004173"/>
    </source>
</evidence>
<keyword evidence="4" id="KW-0496">Mitochondrion</keyword>
<comment type="subcellular location">
    <subcellularLocation>
        <location evidence="1">Mitochondrion</location>
    </subcellularLocation>
</comment>
<proteinExistence type="inferred from homology"/>
<evidence type="ECO:0000256" key="5">
    <source>
        <dbReference type="ARBA" id="ARBA00023274"/>
    </source>
</evidence>
<dbReference type="Pfam" id="PF06984">
    <property type="entry name" value="MRP-L47"/>
    <property type="match status" value="1"/>
</dbReference>
<accession>A0A0C9WF34</accession>
<dbReference type="Gene3D" id="6.10.330.20">
    <property type="match status" value="1"/>
</dbReference>
<gene>
    <name evidence="8" type="ORF">HYDPIDRAFT_90267</name>
</gene>
<reference evidence="8 9" key="1">
    <citation type="submission" date="2014-04" db="EMBL/GenBank/DDBJ databases">
        <title>Evolutionary Origins and Diversification of the Mycorrhizal Mutualists.</title>
        <authorList>
            <consortium name="DOE Joint Genome Institute"/>
            <consortium name="Mycorrhizal Genomics Consortium"/>
            <person name="Kohler A."/>
            <person name="Kuo A."/>
            <person name="Nagy L.G."/>
            <person name="Floudas D."/>
            <person name="Copeland A."/>
            <person name="Barry K.W."/>
            <person name="Cichocki N."/>
            <person name="Veneault-Fourrey C."/>
            <person name="LaButti K."/>
            <person name="Lindquist E.A."/>
            <person name="Lipzen A."/>
            <person name="Lundell T."/>
            <person name="Morin E."/>
            <person name="Murat C."/>
            <person name="Riley R."/>
            <person name="Ohm R."/>
            <person name="Sun H."/>
            <person name="Tunlid A."/>
            <person name="Henrissat B."/>
            <person name="Grigoriev I.V."/>
            <person name="Hibbett D.S."/>
            <person name="Martin F."/>
        </authorList>
    </citation>
    <scope>NUCLEOTIDE SEQUENCE [LARGE SCALE GENOMIC DNA]</scope>
    <source>
        <strain evidence="8 9">MD-312</strain>
    </source>
</reference>
<dbReference type="PANTHER" id="PTHR21183">
    <property type="entry name" value="RIBOSOMAL PROTEIN L47, MITOCHONDRIAL-RELATED"/>
    <property type="match status" value="1"/>
</dbReference>
<dbReference type="InterPro" id="IPR010729">
    <property type="entry name" value="Ribosomal_uL29_mit"/>
</dbReference>
<dbReference type="HOGENOM" id="CLU_098041_0_0_1"/>
<evidence type="ECO:0000256" key="2">
    <source>
        <dbReference type="ARBA" id="ARBA00009254"/>
    </source>
</evidence>
<dbReference type="GO" id="GO:0003735">
    <property type="term" value="F:structural constituent of ribosome"/>
    <property type="evidence" value="ECO:0007669"/>
    <property type="project" value="InterPro"/>
</dbReference>
<dbReference type="GO" id="GO:0032543">
    <property type="term" value="P:mitochondrial translation"/>
    <property type="evidence" value="ECO:0007669"/>
    <property type="project" value="TreeGrafter"/>
</dbReference>
<dbReference type="InterPro" id="IPR036049">
    <property type="entry name" value="Ribosomal_uL29_sf"/>
</dbReference>
<evidence type="ECO:0000256" key="4">
    <source>
        <dbReference type="ARBA" id="ARBA00023128"/>
    </source>
</evidence>
<evidence type="ECO:0000256" key="3">
    <source>
        <dbReference type="ARBA" id="ARBA00022980"/>
    </source>
</evidence>
<dbReference type="GO" id="GO:0005762">
    <property type="term" value="C:mitochondrial large ribosomal subunit"/>
    <property type="evidence" value="ECO:0007669"/>
    <property type="project" value="TreeGrafter"/>
</dbReference>
<dbReference type="OrthoDB" id="270763at2759"/>
<name>A0A0C9WF34_9AGAM</name>
<dbReference type="PANTHER" id="PTHR21183:SF18">
    <property type="entry name" value="LARGE RIBOSOMAL SUBUNIT PROTEIN UL29M"/>
    <property type="match status" value="1"/>
</dbReference>
<dbReference type="AlphaFoldDB" id="A0A0C9WF34"/>